<sequence length="269" mass="29024">MVRTGDQTLNRTMRFRLPADQGPEAVGVNAPTREGLLGEIERRLRAGAGFAVATINLDHLVKLRMSAPFRRAYAAQDLVCADGNPVVWLSRLAGRPVELIPGSELVRPLAAMAARLDLPMGLLGADQRTLDAAAARLEAEHPGLRVVARIAPPYGLDPEGPVAAECLQQLAASGAKLCLLALGAPKQEMLAVRGKQVAPGVGFVSVGAGVEFVAGVQTRAPVWVQRLAMEWAWRMAREPRRLFRRYLSCFAILPTLARDALMLRGEEQA</sequence>
<dbReference type="CDD" id="cd06533">
    <property type="entry name" value="Glyco_transf_WecG_TagA"/>
    <property type="match status" value="1"/>
</dbReference>
<gene>
    <name evidence="3" type="ORF">SAMN05216258_107115</name>
</gene>
<reference evidence="3 4" key="1">
    <citation type="submission" date="2016-10" db="EMBL/GenBank/DDBJ databases">
        <authorList>
            <person name="de Groot N.N."/>
        </authorList>
    </citation>
    <scope>NUCLEOTIDE SEQUENCE [LARGE SCALE GENOMIC DNA]</scope>
    <source>
        <strain evidence="3 4">CGMCC 1.11030</strain>
    </source>
</reference>
<dbReference type="PANTHER" id="PTHR34136">
    <property type="match status" value="1"/>
</dbReference>
<dbReference type="EMBL" id="FOQH01000007">
    <property type="protein sequence ID" value="SFI48613.1"/>
    <property type="molecule type" value="Genomic_DNA"/>
</dbReference>
<proteinExistence type="predicted"/>
<name>A0A1I3ILG1_9RHOB</name>
<dbReference type="InterPro" id="IPR004629">
    <property type="entry name" value="WecG_TagA_CpsF"/>
</dbReference>
<accession>A0A1I3ILG1</accession>
<keyword evidence="2" id="KW-0808">Transferase</keyword>
<dbReference type="PANTHER" id="PTHR34136:SF1">
    <property type="entry name" value="UDP-N-ACETYL-D-MANNOSAMINURONIC ACID TRANSFERASE"/>
    <property type="match status" value="1"/>
</dbReference>
<evidence type="ECO:0000313" key="3">
    <source>
        <dbReference type="EMBL" id="SFI48613.1"/>
    </source>
</evidence>
<evidence type="ECO:0000313" key="4">
    <source>
        <dbReference type="Proteomes" id="UP000199377"/>
    </source>
</evidence>
<dbReference type="Proteomes" id="UP000199377">
    <property type="component" value="Unassembled WGS sequence"/>
</dbReference>
<dbReference type="Pfam" id="PF03808">
    <property type="entry name" value="Glyco_tran_WecG"/>
    <property type="match status" value="1"/>
</dbReference>
<protein>
    <submittedName>
        <fullName evidence="3">Polymer biosynthesis protein, WecB/TagA/CpsF family</fullName>
    </submittedName>
</protein>
<evidence type="ECO:0000256" key="1">
    <source>
        <dbReference type="ARBA" id="ARBA00022676"/>
    </source>
</evidence>
<dbReference type="AlphaFoldDB" id="A0A1I3ILG1"/>
<dbReference type="GO" id="GO:0016758">
    <property type="term" value="F:hexosyltransferase activity"/>
    <property type="evidence" value="ECO:0007669"/>
    <property type="project" value="TreeGrafter"/>
</dbReference>
<keyword evidence="4" id="KW-1185">Reference proteome</keyword>
<dbReference type="NCBIfam" id="TIGR00696">
    <property type="entry name" value="wecG_tagA_cpsF"/>
    <property type="match status" value="1"/>
</dbReference>
<dbReference type="STRING" id="1114924.SAMN05216258_107115"/>
<keyword evidence="1" id="KW-0328">Glycosyltransferase</keyword>
<organism evidence="3 4">
    <name type="scientific">Albimonas pacifica</name>
    <dbReference type="NCBI Taxonomy" id="1114924"/>
    <lineage>
        <taxon>Bacteria</taxon>
        <taxon>Pseudomonadati</taxon>
        <taxon>Pseudomonadota</taxon>
        <taxon>Alphaproteobacteria</taxon>
        <taxon>Rhodobacterales</taxon>
        <taxon>Paracoccaceae</taxon>
        <taxon>Albimonas</taxon>
    </lineage>
</organism>
<evidence type="ECO:0000256" key="2">
    <source>
        <dbReference type="ARBA" id="ARBA00022679"/>
    </source>
</evidence>